<evidence type="ECO:0000313" key="3">
    <source>
        <dbReference type="Proteomes" id="UP000054172"/>
    </source>
</evidence>
<evidence type="ECO:0008006" key="4">
    <source>
        <dbReference type="Google" id="ProtNLM"/>
    </source>
</evidence>
<dbReference type="Proteomes" id="UP000054172">
    <property type="component" value="Unassembled WGS sequence"/>
</dbReference>
<evidence type="ECO:0000313" key="2">
    <source>
        <dbReference type="EMBL" id="KQM08259.1"/>
    </source>
</evidence>
<reference evidence="2" key="1">
    <citation type="submission" date="2015-08" db="EMBL/GenBank/DDBJ databases">
        <title>Candidatus Bacteriodes Periocalifornicus.</title>
        <authorList>
            <person name="McLean J.S."/>
            <person name="Kelley S."/>
        </authorList>
    </citation>
    <scope>NUCLEOTIDE SEQUENCE [LARGE SCALE GENOMIC DNA]</scope>
    <source>
        <strain evidence="2">12B</strain>
    </source>
</reference>
<proteinExistence type="predicted"/>
<comment type="caution">
    <text evidence="2">The sequence shown here is derived from an EMBL/GenBank/DDBJ whole genome shotgun (WGS) entry which is preliminary data.</text>
</comment>
<dbReference type="AlphaFoldDB" id="A0A0Q4AWN5"/>
<accession>A0A0Q4AWN5</accession>
<feature type="signal peptide" evidence="1">
    <location>
        <begin position="1"/>
        <end position="23"/>
    </location>
</feature>
<gene>
    <name evidence="2" type="ORF">AL399_08300</name>
</gene>
<keyword evidence="3" id="KW-1185">Reference proteome</keyword>
<dbReference type="STRING" id="1702214.AL399_08300"/>
<organism evidence="2 3">
    <name type="scientific">Candidatus [Bacteroides] periocalifornicus</name>
    <dbReference type="NCBI Taxonomy" id="1702214"/>
    <lineage>
        <taxon>Bacteria</taxon>
        <taxon>Pseudomonadati</taxon>
        <taxon>Bacteroidota</taxon>
    </lineage>
</organism>
<feature type="chain" id="PRO_5006212329" description="Rieske domain-containing protein" evidence="1">
    <location>
        <begin position="24"/>
        <end position="146"/>
    </location>
</feature>
<sequence>MARICPLLLRTLVLLLAFLAAGCKDEIPELIPSTRVRIVIDLALPEFSGLRIPGSVYLAKGEGYRGNGVYIVREAIDENQFSAYDATCPRHIKTPTATVLTGTQATCPHCHTEYELLNYGQSADGNHRLQPYRTDAQGGVVHVHNP</sequence>
<evidence type="ECO:0000256" key="1">
    <source>
        <dbReference type="SAM" id="SignalP"/>
    </source>
</evidence>
<dbReference type="EMBL" id="LIIK01000051">
    <property type="protein sequence ID" value="KQM08259.1"/>
    <property type="molecule type" value="Genomic_DNA"/>
</dbReference>
<name>A0A0Q4AWN5_9BACT</name>
<keyword evidence="1" id="KW-0732">Signal</keyword>
<dbReference type="PROSITE" id="PS51257">
    <property type="entry name" value="PROKAR_LIPOPROTEIN"/>
    <property type="match status" value="1"/>
</dbReference>
<protein>
    <recommendedName>
        <fullName evidence="4">Rieske domain-containing protein</fullName>
    </recommendedName>
</protein>
<dbReference type="PATRIC" id="fig|1702214.3.peg.1756"/>